<evidence type="ECO:0000313" key="2">
    <source>
        <dbReference type="EMBL" id="BDD02194.1"/>
    </source>
</evidence>
<accession>A0ABM7VMF4</accession>
<dbReference type="Pfam" id="PF13614">
    <property type="entry name" value="AAA_31"/>
    <property type="match status" value="1"/>
</dbReference>
<dbReference type="PANTHER" id="PTHR13696">
    <property type="entry name" value="P-LOOP CONTAINING NUCLEOSIDE TRIPHOSPHATE HYDROLASE"/>
    <property type="match status" value="1"/>
</dbReference>
<feature type="domain" description="AAA" evidence="1">
    <location>
        <begin position="67"/>
        <end position="238"/>
    </location>
</feature>
<gene>
    <name evidence="2" type="ORF">PEPS_44740</name>
</gene>
<protein>
    <submittedName>
        <fullName evidence="2">Sporulation initiation inhibitor Soj</fullName>
    </submittedName>
</protein>
<dbReference type="CDD" id="cd02042">
    <property type="entry name" value="ParAB_family"/>
    <property type="match status" value="1"/>
</dbReference>
<evidence type="ECO:0000313" key="3">
    <source>
        <dbReference type="Proteomes" id="UP001354989"/>
    </source>
</evidence>
<dbReference type="RefSeq" id="WP_332922886.1">
    <property type="nucleotide sequence ID" value="NZ_AP025299.1"/>
</dbReference>
<name>A0ABM7VMF4_9BACT</name>
<evidence type="ECO:0000259" key="1">
    <source>
        <dbReference type="Pfam" id="PF13614"/>
    </source>
</evidence>
<keyword evidence="3" id="KW-1185">Reference proteome</keyword>
<dbReference type="PANTHER" id="PTHR13696:SF99">
    <property type="entry name" value="COBYRINIC ACID AC-DIAMIDE SYNTHASE"/>
    <property type="match status" value="1"/>
</dbReference>
<keyword evidence="2" id="KW-0614">Plasmid</keyword>
<reference evidence="2 3" key="1">
    <citation type="submission" date="2021-12" db="EMBL/GenBank/DDBJ databases">
        <title>Genome sequencing of bacteria with rrn-lacking chromosome and rrn-plasmid.</title>
        <authorList>
            <person name="Anda M."/>
            <person name="Iwasaki W."/>
        </authorList>
    </citation>
    <scope>NUCLEOTIDE SEQUENCE [LARGE SCALE GENOMIC DNA]</scope>
    <source>
        <strain evidence="2 3">NBRC 101262</strain>
        <plasmid evidence="2 3">pPP7</plasmid>
    </source>
</reference>
<organism evidence="2 3">
    <name type="scientific">Persicobacter psychrovividus</name>
    <dbReference type="NCBI Taxonomy" id="387638"/>
    <lineage>
        <taxon>Bacteria</taxon>
        <taxon>Pseudomonadati</taxon>
        <taxon>Bacteroidota</taxon>
        <taxon>Cytophagia</taxon>
        <taxon>Cytophagales</taxon>
        <taxon>Persicobacteraceae</taxon>
        <taxon>Persicobacter</taxon>
    </lineage>
</organism>
<dbReference type="Gene3D" id="3.40.50.300">
    <property type="entry name" value="P-loop containing nucleotide triphosphate hydrolases"/>
    <property type="match status" value="1"/>
</dbReference>
<dbReference type="SUPFAM" id="SSF52540">
    <property type="entry name" value="P-loop containing nucleoside triphosphate hydrolases"/>
    <property type="match status" value="1"/>
</dbReference>
<geneLocation type="plasmid" evidence="2 3">
    <name>pPP7</name>
</geneLocation>
<dbReference type="InterPro" id="IPR050678">
    <property type="entry name" value="DNA_Partitioning_ATPase"/>
</dbReference>
<sequence>MSQLAKIKQFFEEREAISVSAIEKEAKLSKGRLRKILIGEGAMTPLVINRLRPVLENYGFSLGFRSTTISFYNYKGGVGKTTSVLSIGACLAKLGYKVLLVDFDGQANLTRSCGFTSRTRDIFAEEGPQVENYRIVQSGSLKRRIDLITSDIALHEREKDFGNRMDYYELLDKKLQKFKDEYDFILIDNCPGINDFPKLSIMASDYVMIPTQAEWDSIAGIPAAKELLEVFKEEKNRTVPLLGVFVTMYSNNQVAQEISLEELQNAHGDNLMKTIIPRNTAIQQARLTNKDILRYSRASDATKAYMELTEEMLRKLGFDKDKTKTAKAATAK</sequence>
<dbReference type="EMBL" id="AP025299">
    <property type="protein sequence ID" value="BDD02194.1"/>
    <property type="molecule type" value="Genomic_DNA"/>
</dbReference>
<dbReference type="Proteomes" id="UP001354989">
    <property type="component" value="Plasmid pPP7"/>
</dbReference>
<dbReference type="InterPro" id="IPR025669">
    <property type="entry name" value="AAA_dom"/>
</dbReference>
<proteinExistence type="predicted"/>
<dbReference type="InterPro" id="IPR027417">
    <property type="entry name" value="P-loop_NTPase"/>
</dbReference>